<dbReference type="RefSeq" id="XP_022388216.1">
    <property type="nucleotide sequence ID" value="XM_022533845.1"/>
</dbReference>
<dbReference type="GO" id="GO:0032259">
    <property type="term" value="P:methylation"/>
    <property type="evidence" value="ECO:0007669"/>
    <property type="project" value="UniProtKB-KW"/>
</dbReference>
<evidence type="ECO:0000313" key="6">
    <source>
        <dbReference type="EMBL" id="OGM44499.1"/>
    </source>
</evidence>
<protein>
    <submittedName>
        <fullName evidence="6">Methyltransferase</fullName>
    </submittedName>
</protein>
<dbReference type="OrthoDB" id="8300214at2759"/>
<dbReference type="GO" id="GO:0008610">
    <property type="term" value="P:lipid biosynthetic process"/>
    <property type="evidence" value="ECO:0007669"/>
    <property type="project" value="InterPro"/>
</dbReference>
<evidence type="ECO:0000256" key="2">
    <source>
        <dbReference type="ARBA" id="ARBA00022603"/>
    </source>
</evidence>
<organism evidence="6 7">
    <name type="scientific">Aspergillus bombycis</name>
    <dbReference type="NCBI Taxonomy" id="109264"/>
    <lineage>
        <taxon>Eukaryota</taxon>
        <taxon>Fungi</taxon>
        <taxon>Dikarya</taxon>
        <taxon>Ascomycota</taxon>
        <taxon>Pezizomycotina</taxon>
        <taxon>Eurotiomycetes</taxon>
        <taxon>Eurotiomycetidae</taxon>
        <taxon>Eurotiales</taxon>
        <taxon>Aspergillaceae</taxon>
        <taxon>Aspergillus</taxon>
    </lineage>
</organism>
<proteinExistence type="inferred from homology"/>
<dbReference type="InterPro" id="IPR003333">
    <property type="entry name" value="CMAS"/>
</dbReference>
<keyword evidence="5" id="KW-0443">Lipid metabolism</keyword>
<sequence length="435" mass="49036">MLGVSHFVGNCAQQLVLLALRNISSGHLKLISKYKEPYQINEFGDGNEPAITVVVHDPNAWRRICACFDLGFAEAYMYQEVDCDDLSGLLDIYIKNKSQLGTGNFFMQIVPQITMFLQPSNDPQNARRYISSHYDDSEDLFANFLSPDMNYSCAHWSGDPTEVLEAAQKRKVQRLLQKAQISADQHILEIGCGWGDVAITAAHTTGCRVTALTLSDNQKRVAEKRVEEAGLEERVRILLQDYRSATGPESNGGYYDRVISIGMFEHVGAEYLDEYFRVICSLLHPSHGVMVIDGITMTNEMRRSKSNVPTFIDRYIFPGGYLPTINSLLGAVHNGSNGQLEVTSVMNIGPHYGKTLCAWRDNFLRNWAIIEAAFRAAQPDASDQNVEAFRRKWLYYFIYCEAGFRLRLLGNYIVVAAKTPELGFEYNETLGEMLQ</sequence>
<dbReference type="InterPro" id="IPR050723">
    <property type="entry name" value="CFA/CMAS"/>
</dbReference>
<dbReference type="AlphaFoldDB" id="A0A1F7ZZ36"/>
<dbReference type="EMBL" id="LYCR01000054">
    <property type="protein sequence ID" value="OGM44499.1"/>
    <property type="molecule type" value="Genomic_DNA"/>
</dbReference>
<dbReference type="CDD" id="cd02440">
    <property type="entry name" value="AdoMet_MTases"/>
    <property type="match status" value="1"/>
</dbReference>
<dbReference type="Gene3D" id="3.40.50.150">
    <property type="entry name" value="Vaccinia Virus protein VP39"/>
    <property type="match status" value="1"/>
</dbReference>
<comment type="similarity">
    <text evidence="1">Belongs to the CFA/CMAS family.</text>
</comment>
<name>A0A1F7ZZ36_9EURO</name>
<dbReference type="SUPFAM" id="SSF53335">
    <property type="entry name" value="S-adenosyl-L-methionine-dependent methyltransferases"/>
    <property type="match status" value="1"/>
</dbReference>
<dbReference type="GeneID" id="34450106"/>
<dbReference type="Proteomes" id="UP000179179">
    <property type="component" value="Unassembled WGS sequence"/>
</dbReference>
<dbReference type="GO" id="GO:0008168">
    <property type="term" value="F:methyltransferase activity"/>
    <property type="evidence" value="ECO:0007669"/>
    <property type="project" value="UniProtKB-KW"/>
</dbReference>
<reference evidence="6 7" key="1">
    <citation type="journal article" date="2016" name="Genome Biol. Evol.">
        <title>Draft genome sequence of an aflatoxigenic Aspergillus species, A. bombycis.</title>
        <authorList>
            <person name="Moore G.G."/>
            <person name="Mack B.M."/>
            <person name="Beltz S.B."/>
            <person name="Gilbert M.K."/>
        </authorList>
    </citation>
    <scope>NUCLEOTIDE SEQUENCE [LARGE SCALE GENOMIC DNA]</scope>
    <source>
        <strain evidence="7">NRRL 26010</strain>
    </source>
</reference>
<evidence type="ECO:0000256" key="5">
    <source>
        <dbReference type="ARBA" id="ARBA00023098"/>
    </source>
</evidence>
<keyword evidence="7" id="KW-1185">Reference proteome</keyword>
<dbReference type="STRING" id="109264.A0A1F7ZZ36"/>
<dbReference type="PIRSF" id="PIRSF003085">
    <property type="entry name" value="CMAS"/>
    <property type="match status" value="1"/>
</dbReference>
<comment type="caution">
    <text evidence="6">The sequence shown here is derived from an EMBL/GenBank/DDBJ whole genome shotgun (WGS) entry which is preliminary data.</text>
</comment>
<dbReference type="Pfam" id="PF02353">
    <property type="entry name" value="CMAS"/>
    <property type="match status" value="1"/>
</dbReference>
<evidence type="ECO:0000313" key="7">
    <source>
        <dbReference type="Proteomes" id="UP000179179"/>
    </source>
</evidence>
<keyword evidence="2 6" id="KW-0489">Methyltransferase</keyword>
<evidence type="ECO:0000256" key="1">
    <source>
        <dbReference type="ARBA" id="ARBA00010815"/>
    </source>
</evidence>
<dbReference type="PANTHER" id="PTHR43667:SF2">
    <property type="entry name" value="FATTY ACID C-METHYL TRANSFERASE"/>
    <property type="match status" value="1"/>
</dbReference>
<evidence type="ECO:0000256" key="4">
    <source>
        <dbReference type="ARBA" id="ARBA00022691"/>
    </source>
</evidence>
<gene>
    <name evidence="6" type="ORF">ABOM_006716</name>
</gene>
<keyword evidence="4" id="KW-0949">S-adenosyl-L-methionine</keyword>
<dbReference type="PANTHER" id="PTHR43667">
    <property type="entry name" value="CYCLOPROPANE-FATTY-ACYL-PHOSPHOLIPID SYNTHASE"/>
    <property type="match status" value="1"/>
</dbReference>
<keyword evidence="3 6" id="KW-0808">Transferase</keyword>
<accession>A0A1F7ZZ36</accession>
<dbReference type="InterPro" id="IPR029063">
    <property type="entry name" value="SAM-dependent_MTases_sf"/>
</dbReference>
<evidence type="ECO:0000256" key="3">
    <source>
        <dbReference type="ARBA" id="ARBA00022679"/>
    </source>
</evidence>